<comment type="caution">
    <text evidence="2">The sequence shown here is derived from an EMBL/GenBank/DDBJ whole genome shotgun (WGS) entry which is preliminary data.</text>
</comment>
<dbReference type="Proteomes" id="UP000821853">
    <property type="component" value="Chromosome 4"/>
</dbReference>
<dbReference type="EMBL" id="JABSTR010000006">
    <property type="protein sequence ID" value="KAH9373654.1"/>
    <property type="molecule type" value="Genomic_DNA"/>
</dbReference>
<dbReference type="OMA" id="EDHICEY"/>
<dbReference type="InterPro" id="IPR005135">
    <property type="entry name" value="Endo/exonuclease/phosphatase"/>
</dbReference>
<dbReference type="PANTHER" id="PTHR33776">
    <property type="entry name" value="ENDO/EXONUCLEASE/PHOSPHATASE DOMAIN-CONTAINING PROTEIN"/>
    <property type="match status" value="1"/>
</dbReference>
<proteinExistence type="predicted"/>
<name>A0A9J6G5J7_HAELO</name>
<sequence>MKEPTKTNIIVIFVSWSARDKLLQAAKKKRLTTRDFGFGDASPVYINGHLCFEYKFCLARPSPKKKGKEVEVRMGCRIENTIQEDGKFQHSSYRHSGRLRQNSMSHPANLNGKSTQPWLASAGCETLSLLHCNAGRVNKNIDSLITLVSRLTFDCTKLAISETWLKEREFINIPNYNFHSLPRKTNSRGGGVALYLSTAITFKQLKDITEMQSEYEVLFVELGTDITIGVIYRPPGSGMPGFIKHFEDLLEHFATTNKKVIICGDFNINIADPSSTEYLNLLCSYDFQNHITCPTRVTDVSSSIIDHILSNFCPSSVEACVIAENVADHYSTYIIAPKTHPSNITHTPYQLQAQRWDYERTRTVIQEKNFNEDLDNEDLHNGVNLKYERFSANLRSSCIKSNCNSRRSLYLSTPICPWMTNNILTVIKKRDYWLNKMKQHKGNDYYKEKYRTMRNVSLSLMQKQKKSLLQ</sequence>
<evidence type="ECO:0000313" key="3">
    <source>
        <dbReference type="Proteomes" id="UP000821853"/>
    </source>
</evidence>
<dbReference type="Pfam" id="PF03372">
    <property type="entry name" value="Exo_endo_phos"/>
    <property type="match status" value="1"/>
</dbReference>
<keyword evidence="3" id="KW-1185">Reference proteome</keyword>
<dbReference type="VEuPathDB" id="VectorBase:HLOH_061984"/>
<evidence type="ECO:0000313" key="2">
    <source>
        <dbReference type="EMBL" id="KAH9373654.1"/>
    </source>
</evidence>
<protein>
    <recommendedName>
        <fullName evidence="1">Endonuclease/exonuclease/phosphatase domain-containing protein</fullName>
    </recommendedName>
</protein>
<dbReference type="Gene3D" id="3.60.10.10">
    <property type="entry name" value="Endonuclease/exonuclease/phosphatase"/>
    <property type="match status" value="1"/>
</dbReference>
<evidence type="ECO:0000259" key="1">
    <source>
        <dbReference type="Pfam" id="PF03372"/>
    </source>
</evidence>
<gene>
    <name evidence="2" type="ORF">HPB48_011402</name>
</gene>
<dbReference type="GO" id="GO:0003824">
    <property type="term" value="F:catalytic activity"/>
    <property type="evidence" value="ECO:0007669"/>
    <property type="project" value="InterPro"/>
</dbReference>
<dbReference type="PANTHER" id="PTHR33776:SF4">
    <property type="entry name" value="ENDONUCLEASE_EXONUCLEASE_PHOSPHATASE DOMAIN-CONTAINING PROTEIN"/>
    <property type="match status" value="1"/>
</dbReference>
<accession>A0A9J6G5J7</accession>
<dbReference type="AlphaFoldDB" id="A0A9J6G5J7"/>
<organism evidence="2 3">
    <name type="scientific">Haemaphysalis longicornis</name>
    <name type="common">Bush tick</name>
    <dbReference type="NCBI Taxonomy" id="44386"/>
    <lineage>
        <taxon>Eukaryota</taxon>
        <taxon>Metazoa</taxon>
        <taxon>Ecdysozoa</taxon>
        <taxon>Arthropoda</taxon>
        <taxon>Chelicerata</taxon>
        <taxon>Arachnida</taxon>
        <taxon>Acari</taxon>
        <taxon>Parasitiformes</taxon>
        <taxon>Ixodida</taxon>
        <taxon>Ixodoidea</taxon>
        <taxon>Ixodidae</taxon>
        <taxon>Haemaphysalinae</taxon>
        <taxon>Haemaphysalis</taxon>
    </lineage>
</organism>
<reference evidence="2 3" key="1">
    <citation type="journal article" date="2020" name="Cell">
        <title>Large-Scale Comparative Analyses of Tick Genomes Elucidate Their Genetic Diversity and Vector Capacities.</title>
        <authorList>
            <consortium name="Tick Genome and Microbiome Consortium (TIGMIC)"/>
            <person name="Jia N."/>
            <person name="Wang J."/>
            <person name="Shi W."/>
            <person name="Du L."/>
            <person name="Sun Y."/>
            <person name="Zhan W."/>
            <person name="Jiang J.F."/>
            <person name="Wang Q."/>
            <person name="Zhang B."/>
            <person name="Ji P."/>
            <person name="Bell-Sakyi L."/>
            <person name="Cui X.M."/>
            <person name="Yuan T.T."/>
            <person name="Jiang B.G."/>
            <person name="Yang W.F."/>
            <person name="Lam T.T."/>
            <person name="Chang Q.C."/>
            <person name="Ding S.J."/>
            <person name="Wang X.J."/>
            <person name="Zhu J.G."/>
            <person name="Ruan X.D."/>
            <person name="Zhao L."/>
            <person name="Wei J.T."/>
            <person name="Ye R.Z."/>
            <person name="Que T.C."/>
            <person name="Du C.H."/>
            <person name="Zhou Y.H."/>
            <person name="Cheng J.X."/>
            <person name="Dai P.F."/>
            <person name="Guo W.B."/>
            <person name="Han X.H."/>
            <person name="Huang E.J."/>
            <person name="Li L.F."/>
            <person name="Wei W."/>
            <person name="Gao Y.C."/>
            <person name="Liu J.Z."/>
            <person name="Shao H.Z."/>
            <person name="Wang X."/>
            <person name="Wang C.C."/>
            <person name="Yang T.C."/>
            <person name="Huo Q.B."/>
            <person name="Li W."/>
            <person name="Chen H.Y."/>
            <person name="Chen S.E."/>
            <person name="Zhou L.G."/>
            <person name="Ni X.B."/>
            <person name="Tian J.H."/>
            <person name="Sheng Y."/>
            <person name="Liu T."/>
            <person name="Pan Y.S."/>
            <person name="Xia L.Y."/>
            <person name="Li J."/>
            <person name="Zhao F."/>
            <person name="Cao W.C."/>
        </authorList>
    </citation>
    <scope>NUCLEOTIDE SEQUENCE [LARGE SCALE GENOMIC DNA]</scope>
    <source>
        <strain evidence="2">HaeL-2018</strain>
    </source>
</reference>
<dbReference type="SUPFAM" id="SSF56219">
    <property type="entry name" value="DNase I-like"/>
    <property type="match status" value="1"/>
</dbReference>
<dbReference type="OrthoDB" id="6781885at2759"/>
<feature type="domain" description="Endonuclease/exonuclease/phosphatase" evidence="1">
    <location>
        <begin position="158"/>
        <end position="311"/>
    </location>
</feature>
<dbReference type="InterPro" id="IPR036691">
    <property type="entry name" value="Endo/exonu/phosph_ase_sf"/>
</dbReference>